<dbReference type="PANTHER" id="PTHR43861:SF1">
    <property type="entry name" value="TRANS-ACONITATE 2-METHYLTRANSFERASE"/>
    <property type="match status" value="1"/>
</dbReference>
<dbReference type="PANTHER" id="PTHR43861">
    <property type="entry name" value="TRANS-ACONITATE 2-METHYLTRANSFERASE-RELATED"/>
    <property type="match status" value="1"/>
</dbReference>
<feature type="domain" description="Methyltransferase" evidence="1">
    <location>
        <begin position="54"/>
        <end position="157"/>
    </location>
</feature>
<dbReference type="GO" id="GO:0043770">
    <property type="term" value="F:demethylmenaquinone methyltransferase activity"/>
    <property type="evidence" value="ECO:0007669"/>
    <property type="project" value="UniProtKB-EC"/>
</dbReference>
<dbReference type="GO" id="GO:0032259">
    <property type="term" value="P:methylation"/>
    <property type="evidence" value="ECO:0007669"/>
    <property type="project" value="UniProtKB-KW"/>
</dbReference>
<dbReference type="CDD" id="cd02440">
    <property type="entry name" value="AdoMet_MTases"/>
    <property type="match status" value="1"/>
</dbReference>
<dbReference type="InterPro" id="IPR025714">
    <property type="entry name" value="Methyltranfer_dom"/>
</dbReference>
<dbReference type="SUPFAM" id="SSF53335">
    <property type="entry name" value="S-adenosyl-L-methionine-dependent methyltransferases"/>
    <property type="match status" value="1"/>
</dbReference>
<protein>
    <submittedName>
        <fullName evidence="2">Demethylmenaquinone methyltransferase</fullName>
        <ecNumber evidence="2">2.1.1.163</ecNumber>
    </submittedName>
</protein>
<dbReference type="InterPro" id="IPR029063">
    <property type="entry name" value="SAM-dependent_MTases_sf"/>
</dbReference>
<reference evidence="2 3" key="1">
    <citation type="submission" date="2019-02" db="EMBL/GenBank/DDBJ databases">
        <title>Deep-cultivation of Planctomycetes and their phenomic and genomic characterization uncovers novel biology.</title>
        <authorList>
            <person name="Wiegand S."/>
            <person name="Jogler M."/>
            <person name="Boedeker C."/>
            <person name="Pinto D."/>
            <person name="Vollmers J."/>
            <person name="Rivas-Marin E."/>
            <person name="Kohn T."/>
            <person name="Peeters S.H."/>
            <person name="Heuer A."/>
            <person name="Rast P."/>
            <person name="Oberbeckmann S."/>
            <person name="Bunk B."/>
            <person name="Jeske O."/>
            <person name="Meyerdierks A."/>
            <person name="Storesund J.E."/>
            <person name="Kallscheuer N."/>
            <person name="Luecker S."/>
            <person name="Lage O.M."/>
            <person name="Pohl T."/>
            <person name="Merkel B.J."/>
            <person name="Hornburger P."/>
            <person name="Mueller R.-W."/>
            <person name="Bruemmer F."/>
            <person name="Labrenz M."/>
            <person name="Spormann A.M."/>
            <person name="Op den Camp H."/>
            <person name="Overmann J."/>
            <person name="Amann R."/>
            <person name="Jetten M.S.M."/>
            <person name="Mascher T."/>
            <person name="Medema M.H."/>
            <person name="Devos D.P."/>
            <person name="Kaster A.-K."/>
            <person name="Ovreas L."/>
            <person name="Rohde M."/>
            <person name="Galperin M.Y."/>
            <person name="Jogler C."/>
        </authorList>
    </citation>
    <scope>NUCLEOTIDE SEQUENCE [LARGE SCALE GENOMIC DNA]</scope>
    <source>
        <strain evidence="2 3">Pla85_3_4</strain>
    </source>
</reference>
<dbReference type="EMBL" id="CP036433">
    <property type="protein sequence ID" value="QDU96292.1"/>
    <property type="molecule type" value="Genomic_DNA"/>
</dbReference>
<evidence type="ECO:0000313" key="3">
    <source>
        <dbReference type="Proteomes" id="UP000317648"/>
    </source>
</evidence>
<dbReference type="Gene3D" id="3.40.50.150">
    <property type="entry name" value="Vaccinia Virus protein VP39"/>
    <property type="match status" value="1"/>
</dbReference>
<keyword evidence="2" id="KW-0808">Transferase</keyword>
<gene>
    <name evidence="2" type="primary">ubiE_4</name>
    <name evidence="2" type="ORF">Pla8534_41120</name>
</gene>
<organism evidence="2 3">
    <name type="scientific">Lignipirellula cremea</name>
    <dbReference type="NCBI Taxonomy" id="2528010"/>
    <lineage>
        <taxon>Bacteria</taxon>
        <taxon>Pseudomonadati</taxon>
        <taxon>Planctomycetota</taxon>
        <taxon>Planctomycetia</taxon>
        <taxon>Pirellulales</taxon>
        <taxon>Pirellulaceae</taxon>
        <taxon>Lignipirellula</taxon>
    </lineage>
</organism>
<dbReference type="Pfam" id="PF13847">
    <property type="entry name" value="Methyltransf_31"/>
    <property type="match status" value="1"/>
</dbReference>
<proteinExistence type="predicted"/>
<name>A0A518DWT0_9BACT</name>
<accession>A0A518DWT0</accession>
<evidence type="ECO:0000313" key="2">
    <source>
        <dbReference type="EMBL" id="QDU96292.1"/>
    </source>
</evidence>
<sequence length="277" mass="30154">MTAPSQHGLPREGSDYVIHGGVAGRERLRALSRVLERSSKRLLRKAGVGPGAFCLDVGCGGGDISLLMSRMVGPTGRVLGVDIDDAKLALARNETDWRKRGNLQFQLLPLSEIGGKAEFDFAYSRFLLSHLREPAVAVEHLRNATLPQGAVIVEDIDFRGHFCYPACPAFDRYVELYQAVVHSRGGDPNIGPRLPELLEQAGLSHVRMNLVQPAGNSTDVKYIAACTLENISDALIAEKIAGPDEIDSLAAELREFAADSRSILSLPRIIQAWGYRA</sequence>
<keyword evidence="3" id="KW-1185">Reference proteome</keyword>
<dbReference type="RefSeq" id="WP_145054934.1">
    <property type="nucleotide sequence ID" value="NZ_CP036433.1"/>
</dbReference>
<dbReference type="EC" id="2.1.1.163" evidence="2"/>
<dbReference type="OrthoDB" id="5642573at2"/>
<keyword evidence="2" id="KW-0489">Methyltransferase</keyword>
<dbReference type="AlphaFoldDB" id="A0A518DWT0"/>
<dbReference type="Proteomes" id="UP000317648">
    <property type="component" value="Chromosome"/>
</dbReference>
<evidence type="ECO:0000259" key="1">
    <source>
        <dbReference type="Pfam" id="PF13847"/>
    </source>
</evidence>
<dbReference type="KEGG" id="lcre:Pla8534_41120"/>